<evidence type="ECO:0000256" key="5">
    <source>
        <dbReference type="RuleBase" id="RU367021"/>
    </source>
</evidence>
<keyword evidence="8" id="KW-1185">Reference proteome</keyword>
<dbReference type="PROSITE" id="PS00101">
    <property type="entry name" value="HEXAPEP_TRANSFERASES"/>
    <property type="match status" value="1"/>
</dbReference>
<accession>A0ABY4PH60</accession>
<evidence type="ECO:0000256" key="3">
    <source>
        <dbReference type="ARBA" id="ARBA00022737"/>
    </source>
</evidence>
<protein>
    <recommendedName>
        <fullName evidence="5">Acetyltransferase</fullName>
        <ecNumber evidence="5">2.3.1.-</ecNumber>
    </recommendedName>
</protein>
<keyword evidence="4 5" id="KW-0012">Acyltransferase</keyword>
<comment type="similarity">
    <text evidence="1 5">Belongs to the transferase hexapeptide repeat family.</text>
</comment>
<dbReference type="InterPro" id="IPR011004">
    <property type="entry name" value="Trimer_LpxA-like_sf"/>
</dbReference>
<dbReference type="CDD" id="cd03357">
    <property type="entry name" value="LbH_MAT_GAT"/>
    <property type="match status" value="1"/>
</dbReference>
<reference evidence="7 8" key="1">
    <citation type="journal article" date="2022" name="Int. J. Syst. Evol. Microbiol.">
        <title>Apilactobacillus apisilvae sp. nov., Nicolia spurrieriana gen. nov. sp. nov., Bombilactobacillus folatiphilus sp. nov. and Bombilactobacillus thymidiniphilus sp. nov., four new lactic acid bacterial isolates from stingless bees Tetragonula carbonaria and Austroplebeia australis.</title>
        <authorList>
            <person name="Oliphant S.A."/>
            <person name="Watson-Haigh N.S."/>
            <person name="Sumby K.M."/>
            <person name="Gardner J."/>
            <person name="Groom S."/>
            <person name="Jiranek V."/>
        </authorList>
    </citation>
    <scope>NUCLEOTIDE SEQUENCE [LARGE SCALE GENOMIC DNA]</scope>
    <source>
        <strain evidence="7 8">SG5_A10</strain>
    </source>
</reference>
<evidence type="ECO:0000256" key="2">
    <source>
        <dbReference type="ARBA" id="ARBA00022679"/>
    </source>
</evidence>
<name>A0ABY4PH60_9LACO</name>
<keyword evidence="2 5" id="KW-0808">Transferase</keyword>
<dbReference type="EMBL" id="CP093362">
    <property type="protein sequence ID" value="UQS84732.1"/>
    <property type="molecule type" value="Genomic_DNA"/>
</dbReference>
<keyword evidence="3" id="KW-0677">Repeat</keyword>
<evidence type="ECO:0000313" key="7">
    <source>
        <dbReference type="EMBL" id="UQS84732.1"/>
    </source>
</evidence>
<organism evidence="7 8">
    <name type="scientific">Apilactobacillus apisilvae</name>
    <dbReference type="NCBI Taxonomy" id="2923364"/>
    <lineage>
        <taxon>Bacteria</taxon>
        <taxon>Bacillati</taxon>
        <taxon>Bacillota</taxon>
        <taxon>Bacilli</taxon>
        <taxon>Lactobacillales</taxon>
        <taxon>Lactobacillaceae</taxon>
        <taxon>Apilactobacillus</taxon>
    </lineage>
</organism>
<feature type="domain" description="Maltose/galactoside acetyltransferase" evidence="6">
    <location>
        <begin position="4"/>
        <end position="58"/>
    </location>
</feature>
<proteinExistence type="inferred from homology"/>
<dbReference type="Pfam" id="PF00132">
    <property type="entry name" value="Hexapep"/>
    <property type="match status" value="1"/>
</dbReference>
<dbReference type="Proteomes" id="UP000831859">
    <property type="component" value="Chromosome"/>
</dbReference>
<dbReference type="Pfam" id="PF12464">
    <property type="entry name" value="Mac"/>
    <property type="match status" value="1"/>
</dbReference>
<dbReference type="SUPFAM" id="SSF51161">
    <property type="entry name" value="Trimeric LpxA-like enzymes"/>
    <property type="match status" value="1"/>
</dbReference>
<dbReference type="PANTHER" id="PTHR43017:SF1">
    <property type="entry name" value="ACETYLTRANSFERASE YJL218W-RELATED"/>
    <property type="match status" value="1"/>
</dbReference>
<dbReference type="InterPro" id="IPR039369">
    <property type="entry name" value="LacA-like"/>
</dbReference>
<evidence type="ECO:0000256" key="4">
    <source>
        <dbReference type="ARBA" id="ARBA00023315"/>
    </source>
</evidence>
<dbReference type="InterPro" id="IPR018357">
    <property type="entry name" value="Hexapep_transf_CS"/>
</dbReference>
<dbReference type="InterPro" id="IPR024688">
    <property type="entry name" value="Mac_dom"/>
</dbReference>
<sequence length="183" mass="19689">MKEIEKADNGEWYCYSDSEIVSRKLHAARACEEFNALAPTDDEIRTAKIKSIIGSCGDGFGIQAPIHFDYGKNIRLGNDFASNYNLTVLGMGKVTIGNHVMIGSNVDIYTVNHPMDPEGRRKHLAKAFPVTIGNDVWIGGHVTITPGITIGNNVVIAAGAVVSKDVPDNSLIAGVPGKVIREL</sequence>
<evidence type="ECO:0000313" key="8">
    <source>
        <dbReference type="Proteomes" id="UP000831859"/>
    </source>
</evidence>
<dbReference type="PANTHER" id="PTHR43017">
    <property type="entry name" value="GALACTOSIDE O-ACETYLTRANSFERASE"/>
    <property type="match status" value="1"/>
</dbReference>
<dbReference type="EC" id="2.3.1.-" evidence="5"/>
<evidence type="ECO:0000256" key="1">
    <source>
        <dbReference type="ARBA" id="ARBA00007274"/>
    </source>
</evidence>
<dbReference type="InterPro" id="IPR001451">
    <property type="entry name" value="Hexapep"/>
</dbReference>
<dbReference type="Gene3D" id="2.160.10.10">
    <property type="entry name" value="Hexapeptide repeat proteins"/>
    <property type="match status" value="1"/>
</dbReference>
<gene>
    <name evidence="7" type="ORF">MOO46_05650</name>
</gene>
<dbReference type="RefSeq" id="WP_249510716.1">
    <property type="nucleotide sequence ID" value="NZ_CP093362.1"/>
</dbReference>
<evidence type="ECO:0000259" key="6">
    <source>
        <dbReference type="SMART" id="SM01266"/>
    </source>
</evidence>
<dbReference type="SMART" id="SM01266">
    <property type="entry name" value="Mac"/>
    <property type="match status" value="1"/>
</dbReference>